<proteinExistence type="predicted"/>
<gene>
    <name evidence="2" type="ORF">CYMTET_41898</name>
</gene>
<comment type="caution">
    <text evidence="2">The sequence shown here is derived from an EMBL/GenBank/DDBJ whole genome shotgun (WGS) entry which is preliminary data.</text>
</comment>
<accession>A0AAE0C6H6</accession>
<name>A0AAE0C6H6_9CHLO</name>
<organism evidence="2 3">
    <name type="scientific">Cymbomonas tetramitiformis</name>
    <dbReference type="NCBI Taxonomy" id="36881"/>
    <lineage>
        <taxon>Eukaryota</taxon>
        <taxon>Viridiplantae</taxon>
        <taxon>Chlorophyta</taxon>
        <taxon>Pyramimonadophyceae</taxon>
        <taxon>Pyramimonadales</taxon>
        <taxon>Pyramimonadaceae</taxon>
        <taxon>Cymbomonas</taxon>
    </lineage>
</organism>
<feature type="compositionally biased region" description="Basic and acidic residues" evidence="1">
    <location>
        <begin position="1"/>
        <end position="10"/>
    </location>
</feature>
<evidence type="ECO:0000313" key="2">
    <source>
        <dbReference type="EMBL" id="KAK3248643.1"/>
    </source>
</evidence>
<protein>
    <submittedName>
        <fullName evidence="2">Uncharacterized protein</fullName>
    </submittedName>
</protein>
<dbReference type="AlphaFoldDB" id="A0AAE0C6H6"/>
<feature type="compositionally biased region" description="Basic and acidic residues" evidence="1">
    <location>
        <begin position="24"/>
        <end position="34"/>
    </location>
</feature>
<dbReference type="Proteomes" id="UP001190700">
    <property type="component" value="Unassembled WGS sequence"/>
</dbReference>
<feature type="compositionally biased region" description="Gly residues" evidence="1">
    <location>
        <begin position="11"/>
        <end position="20"/>
    </location>
</feature>
<keyword evidence="3" id="KW-1185">Reference proteome</keyword>
<evidence type="ECO:0000256" key="1">
    <source>
        <dbReference type="SAM" id="MobiDB-lite"/>
    </source>
</evidence>
<feature type="region of interest" description="Disordered" evidence="1">
    <location>
        <begin position="1"/>
        <end position="43"/>
    </location>
</feature>
<sequence>MRRWEGDRGSGGRMKGGSGGRAAEALEGRDDGGSERGGSVATAEEVRVTRSVVMEMDAMRVVSNIREGLKEGPPLLEMVMALKGQGAAVQAGEELTKG</sequence>
<evidence type="ECO:0000313" key="3">
    <source>
        <dbReference type="Proteomes" id="UP001190700"/>
    </source>
</evidence>
<dbReference type="EMBL" id="LGRX02027918">
    <property type="protein sequence ID" value="KAK3248643.1"/>
    <property type="molecule type" value="Genomic_DNA"/>
</dbReference>
<reference evidence="2 3" key="1">
    <citation type="journal article" date="2015" name="Genome Biol. Evol.">
        <title>Comparative Genomics of a Bacterivorous Green Alga Reveals Evolutionary Causalities and Consequences of Phago-Mixotrophic Mode of Nutrition.</title>
        <authorList>
            <person name="Burns J.A."/>
            <person name="Paasch A."/>
            <person name="Narechania A."/>
            <person name="Kim E."/>
        </authorList>
    </citation>
    <scope>NUCLEOTIDE SEQUENCE [LARGE SCALE GENOMIC DNA]</scope>
    <source>
        <strain evidence="2 3">PLY_AMNH</strain>
    </source>
</reference>